<dbReference type="EMBL" id="FNON01000004">
    <property type="protein sequence ID" value="SDY12701.1"/>
    <property type="molecule type" value="Genomic_DNA"/>
</dbReference>
<evidence type="ECO:0000313" key="1">
    <source>
        <dbReference type="EMBL" id="SDY12701.1"/>
    </source>
</evidence>
<name>A0A1H3HB43_9PSEU</name>
<dbReference type="Proteomes" id="UP000199515">
    <property type="component" value="Unassembled WGS sequence"/>
</dbReference>
<evidence type="ECO:0000313" key="2">
    <source>
        <dbReference type="Proteomes" id="UP000199515"/>
    </source>
</evidence>
<dbReference type="AlphaFoldDB" id="A0A1H3HB43"/>
<accession>A0A1H3HB43</accession>
<keyword evidence="2" id="KW-1185">Reference proteome</keyword>
<gene>
    <name evidence="1" type="ORF">SAMN05421504_104593</name>
</gene>
<protein>
    <submittedName>
        <fullName evidence="1">Uncharacterized protein</fullName>
    </submittedName>
</protein>
<proteinExistence type="predicted"/>
<dbReference type="RefSeq" id="WP_176968741.1">
    <property type="nucleotide sequence ID" value="NZ_FNON01000004.1"/>
</dbReference>
<reference evidence="1 2" key="1">
    <citation type="submission" date="2016-10" db="EMBL/GenBank/DDBJ databases">
        <authorList>
            <person name="de Groot N.N."/>
        </authorList>
    </citation>
    <scope>NUCLEOTIDE SEQUENCE [LARGE SCALE GENOMIC DNA]</scope>
    <source>
        <strain evidence="1 2">CPCC 202699</strain>
    </source>
</reference>
<organism evidence="1 2">
    <name type="scientific">Amycolatopsis xylanica</name>
    <dbReference type="NCBI Taxonomy" id="589385"/>
    <lineage>
        <taxon>Bacteria</taxon>
        <taxon>Bacillati</taxon>
        <taxon>Actinomycetota</taxon>
        <taxon>Actinomycetes</taxon>
        <taxon>Pseudonocardiales</taxon>
        <taxon>Pseudonocardiaceae</taxon>
        <taxon>Amycolatopsis</taxon>
    </lineage>
</organism>
<sequence length="45" mass="5585">MVHVPRDKVLEDPFADLDPDVRDWVYRSERRLIKYLDRLTRRQES</sequence>